<organism evidence="1 2">
    <name type="scientific">Saccharomonospora azurea NA-128</name>
    <dbReference type="NCBI Taxonomy" id="882081"/>
    <lineage>
        <taxon>Bacteria</taxon>
        <taxon>Bacillati</taxon>
        <taxon>Actinomycetota</taxon>
        <taxon>Actinomycetes</taxon>
        <taxon>Pseudonocardiales</taxon>
        <taxon>Pseudonocardiaceae</taxon>
        <taxon>Saccharomonospora</taxon>
    </lineage>
</organism>
<proteinExistence type="predicted"/>
<gene>
    <name evidence="1" type="ORF">SacazDRAFT_01186</name>
</gene>
<dbReference type="HOGENOM" id="CLU_3011621_0_0_11"/>
<dbReference type="Proteomes" id="UP000004705">
    <property type="component" value="Chromosome"/>
</dbReference>
<evidence type="ECO:0000313" key="2">
    <source>
        <dbReference type="Proteomes" id="UP000004705"/>
    </source>
</evidence>
<dbReference type="RefSeq" id="WP_005439534.1">
    <property type="nucleotide sequence ID" value="NZ_CM001466.1"/>
</dbReference>
<accession>H8G4H3</accession>
<evidence type="ECO:0000313" key="1">
    <source>
        <dbReference type="EMBL" id="EHY88122.1"/>
    </source>
</evidence>
<reference evidence="1 2" key="1">
    <citation type="journal article" date="2012" name="Stand. Genomic Sci.">
        <title>Genome sequence of the soil bacterium Saccharomonospora azurea type strain (NA-128(T)).</title>
        <authorList>
            <person name="Klenk H.P."/>
            <person name="Held B."/>
            <person name="Lucas S."/>
            <person name="Lapidus A."/>
            <person name="Copeland A."/>
            <person name="Hammon N."/>
            <person name="Pitluck S."/>
            <person name="Goodwin L.A."/>
            <person name="Han C."/>
            <person name="Tapia R."/>
            <person name="Brambilla E.M."/>
            <person name="Potter G."/>
            <person name="Land M."/>
            <person name="Ivanova N."/>
            <person name="Rohde M."/>
            <person name="Goker M."/>
            <person name="Detter J.C."/>
            <person name="Kyrpides N.C."/>
            <person name="Woyke T."/>
        </authorList>
    </citation>
    <scope>NUCLEOTIDE SEQUENCE [LARGE SCALE GENOMIC DNA]</scope>
    <source>
        <strain evidence="1 2">NA-128</strain>
    </source>
</reference>
<name>H8G4H3_9PSEU</name>
<dbReference type="EMBL" id="CM001466">
    <property type="protein sequence ID" value="EHY88122.1"/>
    <property type="molecule type" value="Genomic_DNA"/>
</dbReference>
<keyword evidence="2" id="KW-1185">Reference proteome</keyword>
<dbReference type="AlphaFoldDB" id="H8G4H3"/>
<sequence length="56" mass="6616">MRDSGWVIDSTWAEVDYRAEQLRRRDARTSRGAGRARVRRGIVAALRERRHGSRRH</sequence>
<protein>
    <submittedName>
        <fullName evidence="1">Uncharacterized protein</fullName>
    </submittedName>
</protein>